<organism evidence="1">
    <name type="scientific">Arundo donax</name>
    <name type="common">Giant reed</name>
    <name type="synonym">Donax arundinaceus</name>
    <dbReference type="NCBI Taxonomy" id="35708"/>
    <lineage>
        <taxon>Eukaryota</taxon>
        <taxon>Viridiplantae</taxon>
        <taxon>Streptophyta</taxon>
        <taxon>Embryophyta</taxon>
        <taxon>Tracheophyta</taxon>
        <taxon>Spermatophyta</taxon>
        <taxon>Magnoliopsida</taxon>
        <taxon>Liliopsida</taxon>
        <taxon>Poales</taxon>
        <taxon>Poaceae</taxon>
        <taxon>PACMAD clade</taxon>
        <taxon>Arundinoideae</taxon>
        <taxon>Arundineae</taxon>
        <taxon>Arundo</taxon>
    </lineage>
</organism>
<evidence type="ECO:0000313" key="1">
    <source>
        <dbReference type="EMBL" id="JAD85041.1"/>
    </source>
</evidence>
<dbReference type="EMBL" id="GBRH01212854">
    <property type="protein sequence ID" value="JAD85041.1"/>
    <property type="molecule type" value="Transcribed_RNA"/>
</dbReference>
<sequence>MLSLAKSEILEKQLQVFGIQLPYQIVDDVFFFFFCSRVVNA</sequence>
<protein>
    <submittedName>
        <fullName evidence="1">Uncharacterized protein</fullName>
    </submittedName>
</protein>
<reference evidence="1" key="1">
    <citation type="submission" date="2014-09" db="EMBL/GenBank/DDBJ databases">
        <authorList>
            <person name="Magalhaes I.L.F."/>
            <person name="Oliveira U."/>
            <person name="Santos F.R."/>
            <person name="Vidigal T.H.D.A."/>
            <person name="Brescovit A.D."/>
            <person name="Santos A.J."/>
        </authorList>
    </citation>
    <scope>NUCLEOTIDE SEQUENCE</scope>
    <source>
        <tissue evidence="1">Shoot tissue taken approximately 20 cm above the soil surface</tissue>
    </source>
</reference>
<name>A0A0A9DB73_ARUDO</name>
<reference evidence="1" key="2">
    <citation type="journal article" date="2015" name="Data Brief">
        <title>Shoot transcriptome of the giant reed, Arundo donax.</title>
        <authorList>
            <person name="Barrero R.A."/>
            <person name="Guerrero F.D."/>
            <person name="Moolhuijzen P."/>
            <person name="Goolsby J.A."/>
            <person name="Tidwell J."/>
            <person name="Bellgard S.E."/>
            <person name="Bellgard M.I."/>
        </authorList>
    </citation>
    <scope>NUCLEOTIDE SEQUENCE</scope>
    <source>
        <tissue evidence="1">Shoot tissue taken approximately 20 cm above the soil surface</tissue>
    </source>
</reference>
<accession>A0A0A9DB73</accession>
<proteinExistence type="predicted"/>
<dbReference type="AlphaFoldDB" id="A0A0A9DB73"/>